<evidence type="ECO:0000256" key="1">
    <source>
        <dbReference type="SAM" id="Phobius"/>
    </source>
</evidence>
<keyword evidence="1" id="KW-0472">Membrane</keyword>
<feature type="transmembrane region" description="Helical" evidence="1">
    <location>
        <begin position="6"/>
        <end position="28"/>
    </location>
</feature>
<dbReference type="AlphaFoldDB" id="A0A1G2MJ31"/>
<accession>A0A1G2MJ31</accession>
<reference evidence="2 3" key="1">
    <citation type="journal article" date="2016" name="Nat. Commun.">
        <title>Thousands of microbial genomes shed light on interconnected biogeochemical processes in an aquifer system.</title>
        <authorList>
            <person name="Anantharaman K."/>
            <person name="Brown C.T."/>
            <person name="Hug L.A."/>
            <person name="Sharon I."/>
            <person name="Castelle C.J."/>
            <person name="Probst A.J."/>
            <person name="Thomas B.C."/>
            <person name="Singh A."/>
            <person name="Wilkins M.J."/>
            <person name="Karaoz U."/>
            <person name="Brodie E.L."/>
            <person name="Williams K.H."/>
            <person name="Hubbard S.S."/>
            <person name="Banfield J.F."/>
        </authorList>
    </citation>
    <scope>NUCLEOTIDE SEQUENCE [LARGE SCALE GENOMIC DNA]</scope>
</reference>
<organism evidence="2 3">
    <name type="scientific">Candidatus Taylorbacteria bacterium RIFCSPHIGHO2_02_FULL_44_12</name>
    <dbReference type="NCBI Taxonomy" id="1802308"/>
    <lineage>
        <taxon>Bacteria</taxon>
        <taxon>Candidatus Tayloriibacteriota</taxon>
    </lineage>
</organism>
<proteinExistence type="predicted"/>
<dbReference type="Proteomes" id="UP000178413">
    <property type="component" value="Unassembled WGS sequence"/>
</dbReference>
<protein>
    <submittedName>
        <fullName evidence="2">Uncharacterized protein</fullName>
    </submittedName>
</protein>
<feature type="transmembrane region" description="Helical" evidence="1">
    <location>
        <begin position="148"/>
        <end position="168"/>
    </location>
</feature>
<keyword evidence="1" id="KW-0812">Transmembrane</keyword>
<dbReference type="EMBL" id="MHRM01000017">
    <property type="protein sequence ID" value="OHA23868.1"/>
    <property type="molecule type" value="Genomic_DNA"/>
</dbReference>
<evidence type="ECO:0000313" key="2">
    <source>
        <dbReference type="EMBL" id="OHA23868.1"/>
    </source>
</evidence>
<name>A0A1G2MJ31_9BACT</name>
<sequence length="180" mass="21545">MLLGLYLAFFAHSSIWYSFFVIGGFFLLEGINSKKDFSLLKNYQTFLYTWLLFVLITILTEIIGNFLLNAWTYPYFGLVDYFIHVILIGYPFTFFFAMEFFVLVKRYTSSKLWWFILPISAIIFGYLNELPNIFAYEWRYSEMFLGNFLGIPILISILWLLILLVQLFEKLFFDRKKVSF</sequence>
<gene>
    <name evidence="2" type="ORF">A3D50_00930</name>
</gene>
<keyword evidence="1" id="KW-1133">Transmembrane helix</keyword>
<feature type="transmembrane region" description="Helical" evidence="1">
    <location>
        <begin position="111"/>
        <end position="128"/>
    </location>
</feature>
<feature type="transmembrane region" description="Helical" evidence="1">
    <location>
        <begin position="81"/>
        <end position="104"/>
    </location>
</feature>
<feature type="transmembrane region" description="Helical" evidence="1">
    <location>
        <begin position="48"/>
        <end position="69"/>
    </location>
</feature>
<evidence type="ECO:0000313" key="3">
    <source>
        <dbReference type="Proteomes" id="UP000178413"/>
    </source>
</evidence>
<comment type="caution">
    <text evidence="2">The sequence shown here is derived from an EMBL/GenBank/DDBJ whole genome shotgun (WGS) entry which is preliminary data.</text>
</comment>